<name>A0A433JH05_9GAMM</name>
<dbReference type="EMBL" id="RZGR01000038">
    <property type="protein sequence ID" value="RUQ81562.1"/>
    <property type="molecule type" value="Genomic_DNA"/>
</dbReference>
<gene>
    <name evidence="3" type="ORF">EKM59_10270</name>
</gene>
<feature type="domain" description="SPOR" evidence="2">
    <location>
        <begin position="160"/>
        <end position="240"/>
    </location>
</feature>
<proteinExistence type="predicted"/>
<comment type="caution">
    <text evidence="3">The sequence shown here is derived from an EMBL/GenBank/DDBJ whole genome shotgun (WGS) entry which is preliminary data.</text>
</comment>
<accession>A0A433JH05</accession>
<dbReference type="Gene3D" id="3.30.70.1070">
    <property type="entry name" value="Sporulation related repeat"/>
    <property type="match status" value="1"/>
</dbReference>
<dbReference type="PANTHER" id="PTHR38687:SF1">
    <property type="entry name" value="CELL DIVISION PROTEIN DEDD"/>
    <property type="match status" value="1"/>
</dbReference>
<dbReference type="AlphaFoldDB" id="A0A433JH05"/>
<dbReference type="Proteomes" id="UP000288012">
    <property type="component" value="Unassembled WGS sequence"/>
</dbReference>
<keyword evidence="4" id="KW-1185">Reference proteome</keyword>
<keyword evidence="1" id="KW-0812">Transmembrane</keyword>
<dbReference type="GO" id="GO:0032153">
    <property type="term" value="C:cell division site"/>
    <property type="evidence" value="ECO:0007669"/>
    <property type="project" value="TreeGrafter"/>
</dbReference>
<reference evidence="3 4" key="1">
    <citation type="submission" date="2018-12" db="EMBL/GenBank/DDBJ databases">
        <title>Legionella sp,whole genome shotgun sequence.</title>
        <authorList>
            <person name="Wu H."/>
        </authorList>
    </citation>
    <scope>NUCLEOTIDE SEQUENCE [LARGE SCALE GENOMIC DNA]</scope>
    <source>
        <strain evidence="4">km714</strain>
    </source>
</reference>
<evidence type="ECO:0000313" key="4">
    <source>
        <dbReference type="Proteomes" id="UP000288012"/>
    </source>
</evidence>
<dbReference type="GO" id="GO:0042834">
    <property type="term" value="F:peptidoglycan binding"/>
    <property type="evidence" value="ECO:0007669"/>
    <property type="project" value="InterPro"/>
</dbReference>
<organism evidence="3 4">
    <name type="scientific">Legionella septentrionalis</name>
    <dbReference type="NCBI Taxonomy" id="2498109"/>
    <lineage>
        <taxon>Bacteria</taxon>
        <taxon>Pseudomonadati</taxon>
        <taxon>Pseudomonadota</taxon>
        <taxon>Gammaproteobacteria</taxon>
        <taxon>Legionellales</taxon>
        <taxon>Legionellaceae</taxon>
        <taxon>Legionella</taxon>
    </lineage>
</organism>
<dbReference type="GO" id="GO:0030428">
    <property type="term" value="C:cell septum"/>
    <property type="evidence" value="ECO:0007669"/>
    <property type="project" value="TreeGrafter"/>
</dbReference>
<dbReference type="SUPFAM" id="SSF110997">
    <property type="entry name" value="Sporulation related repeat"/>
    <property type="match status" value="1"/>
</dbReference>
<dbReference type="PANTHER" id="PTHR38687">
    <property type="entry name" value="CELL DIVISION PROTEIN DEDD-RELATED"/>
    <property type="match status" value="1"/>
</dbReference>
<evidence type="ECO:0000259" key="2">
    <source>
        <dbReference type="PROSITE" id="PS51724"/>
    </source>
</evidence>
<evidence type="ECO:0000313" key="3">
    <source>
        <dbReference type="EMBL" id="RUQ81562.1"/>
    </source>
</evidence>
<keyword evidence="1" id="KW-1133">Transmembrane helix</keyword>
<dbReference type="InterPro" id="IPR052521">
    <property type="entry name" value="Cell_div_SPOR-domain"/>
</dbReference>
<dbReference type="GO" id="GO:0032506">
    <property type="term" value="P:cytokinetic process"/>
    <property type="evidence" value="ECO:0007669"/>
    <property type="project" value="TreeGrafter"/>
</dbReference>
<dbReference type="RefSeq" id="WP_126954674.1">
    <property type="nucleotide sequence ID" value="NZ_RZGR01000038.1"/>
</dbReference>
<feature type="transmembrane region" description="Helical" evidence="1">
    <location>
        <begin position="21"/>
        <end position="40"/>
    </location>
</feature>
<dbReference type="InterPro" id="IPR007730">
    <property type="entry name" value="SPOR-like_dom"/>
</dbReference>
<dbReference type="PROSITE" id="PS51724">
    <property type="entry name" value="SPOR"/>
    <property type="match status" value="1"/>
</dbReference>
<keyword evidence="1" id="KW-0472">Membrane</keyword>
<sequence length="242" mass="26167">MARDYGKRSKPRKSSNTPKQLMLVLVSFCCGYLSSLVFSIEQLGTWLQQRMTAQHSKPQPTSTKQLAQSQLPKPKFEFYTLLAKEQTAVPAAATASVHSNNPAAAHPAITVNTAPASSATSTAKTLANAAQVAVQSAPKPAIPLPSIAQKKVPPPAQATAAHKETYLVQIASFKNKQDAERMKAVLTLKGYDVNVVLAATPQQGNWYRVMMGPFTSRTLAEQAQVAIARSERVHGMIRKMEA</sequence>
<protein>
    <submittedName>
        <fullName evidence="3">SPOR domain-containing protein</fullName>
    </submittedName>
</protein>
<dbReference type="Pfam" id="PF05036">
    <property type="entry name" value="SPOR"/>
    <property type="match status" value="1"/>
</dbReference>
<evidence type="ECO:0000256" key="1">
    <source>
        <dbReference type="SAM" id="Phobius"/>
    </source>
</evidence>
<dbReference type="InterPro" id="IPR036680">
    <property type="entry name" value="SPOR-like_sf"/>
</dbReference>